<dbReference type="EMBL" id="MU004304">
    <property type="protein sequence ID" value="KAF2659808.1"/>
    <property type="molecule type" value="Genomic_DNA"/>
</dbReference>
<name>A0A6A6TLL2_9PLEO</name>
<reference evidence="2" key="1">
    <citation type="journal article" date="2020" name="Stud. Mycol.">
        <title>101 Dothideomycetes genomes: a test case for predicting lifestyles and emergence of pathogens.</title>
        <authorList>
            <person name="Haridas S."/>
            <person name="Albert R."/>
            <person name="Binder M."/>
            <person name="Bloem J."/>
            <person name="Labutti K."/>
            <person name="Salamov A."/>
            <person name="Andreopoulos B."/>
            <person name="Baker S."/>
            <person name="Barry K."/>
            <person name="Bills G."/>
            <person name="Bluhm B."/>
            <person name="Cannon C."/>
            <person name="Castanera R."/>
            <person name="Culley D."/>
            <person name="Daum C."/>
            <person name="Ezra D."/>
            <person name="Gonzalez J."/>
            <person name="Henrissat B."/>
            <person name="Kuo A."/>
            <person name="Liang C."/>
            <person name="Lipzen A."/>
            <person name="Lutzoni F."/>
            <person name="Magnuson J."/>
            <person name="Mondo S."/>
            <person name="Nolan M."/>
            <person name="Ohm R."/>
            <person name="Pangilinan J."/>
            <person name="Park H.-J."/>
            <person name="Ramirez L."/>
            <person name="Alfaro M."/>
            <person name="Sun H."/>
            <person name="Tritt A."/>
            <person name="Yoshinaga Y."/>
            <person name="Zwiers L.-H."/>
            <person name="Turgeon B."/>
            <person name="Goodwin S."/>
            <person name="Spatafora J."/>
            <person name="Crous P."/>
            <person name="Grigoriev I."/>
        </authorList>
    </citation>
    <scope>NUCLEOTIDE SEQUENCE</scope>
    <source>
        <strain evidence="2">CBS 122681</strain>
    </source>
</reference>
<keyword evidence="1" id="KW-0472">Membrane</keyword>
<sequence>MRCLCLAAPKRTPEKQHLHAGVRGLVVPPHQQDLPPQTISPPAALAATAIRSGRASPKSLQSGAASQTLRTLLLIIPSAHDRHLHTRIAVASTLDSKAPPPRVSSLQVISRSRRLSALLWVVIVCACPNTLCIVWRTSAKVSASWPSHNNIRGPGTLHESWGSQRQQWILRSESFRSEHPCWLSQDLQGQRQAKS</sequence>
<protein>
    <submittedName>
        <fullName evidence="2">Uncharacterized protein</fullName>
    </submittedName>
</protein>
<accession>A0A6A6TLL2</accession>
<feature type="transmembrane region" description="Helical" evidence="1">
    <location>
        <begin position="117"/>
        <end position="137"/>
    </location>
</feature>
<gene>
    <name evidence="2" type="ORF">K491DRAFT_135956</name>
</gene>
<organism evidence="2 3">
    <name type="scientific">Lophiostoma macrostomum CBS 122681</name>
    <dbReference type="NCBI Taxonomy" id="1314788"/>
    <lineage>
        <taxon>Eukaryota</taxon>
        <taxon>Fungi</taxon>
        <taxon>Dikarya</taxon>
        <taxon>Ascomycota</taxon>
        <taxon>Pezizomycotina</taxon>
        <taxon>Dothideomycetes</taxon>
        <taxon>Pleosporomycetidae</taxon>
        <taxon>Pleosporales</taxon>
        <taxon>Lophiostomataceae</taxon>
        <taxon>Lophiostoma</taxon>
    </lineage>
</organism>
<dbReference type="Proteomes" id="UP000799324">
    <property type="component" value="Unassembled WGS sequence"/>
</dbReference>
<dbReference type="AlphaFoldDB" id="A0A6A6TLL2"/>
<evidence type="ECO:0000313" key="3">
    <source>
        <dbReference type="Proteomes" id="UP000799324"/>
    </source>
</evidence>
<evidence type="ECO:0000313" key="2">
    <source>
        <dbReference type="EMBL" id="KAF2659808.1"/>
    </source>
</evidence>
<keyword evidence="1" id="KW-0812">Transmembrane</keyword>
<keyword evidence="1" id="KW-1133">Transmembrane helix</keyword>
<proteinExistence type="predicted"/>
<evidence type="ECO:0000256" key="1">
    <source>
        <dbReference type="SAM" id="Phobius"/>
    </source>
</evidence>
<keyword evidence="3" id="KW-1185">Reference proteome</keyword>